<dbReference type="OrthoDB" id="416217at2759"/>
<keyword evidence="1" id="KW-0805">Transcription regulation</keyword>
<accession>A0A0F4YNK9</accession>
<evidence type="ECO:0000256" key="1">
    <source>
        <dbReference type="ARBA" id="ARBA00023015"/>
    </source>
</evidence>
<dbReference type="SUPFAM" id="SSF57701">
    <property type="entry name" value="Zn2/Cys6 DNA-binding domain"/>
    <property type="match status" value="1"/>
</dbReference>
<feature type="domain" description="Zn(2)-C6 fungal-type" evidence="6">
    <location>
        <begin position="46"/>
        <end position="70"/>
    </location>
</feature>
<dbReference type="EMBL" id="LASV01000369">
    <property type="protein sequence ID" value="KKA19218.1"/>
    <property type="molecule type" value="Genomic_DNA"/>
</dbReference>
<evidence type="ECO:0000256" key="3">
    <source>
        <dbReference type="ARBA" id="ARBA00023163"/>
    </source>
</evidence>
<proteinExistence type="predicted"/>
<dbReference type="RefSeq" id="XP_013325830.1">
    <property type="nucleotide sequence ID" value="XM_013470376.1"/>
</dbReference>
<dbReference type="GO" id="GO:0008270">
    <property type="term" value="F:zinc ion binding"/>
    <property type="evidence" value="ECO:0007669"/>
    <property type="project" value="InterPro"/>
</dbReference>
<evidence type="ECO:0000259" key="6">
    <source>
        <dbReference type="PROSITE" id="PS50048"/>
    </source>
</evidence>
<dbReference type="PANTHER" id="PTHR47784">
    <property type="entry name" value="STEROL UPTAKE CONTROL PROTEIN 2"/>
    <property type="match status" value="1"/>
</dbReference>
<dbReference type="InterPro" id="IPR021858">
    <property type="entry name" value="Fun_TF"/>
</dbReference>
<dbReference type="GO" id="GO:0001228">
    <property type="term" value="F:DNA-binding transcription activator activity, RNA polymerase II-specific"/>
    <property type="evidence" value="ECO:0007669"/>
    <property type="project" value="TreeGrafter"/>
</dbReference>
<dbReference type="PROSITE" id="PS50048">
    <property type="entry name" value="ZN2_CY6_FUNGAL_2"/>
    <property type="match status" value="1"/>
</dbReference>
<dbReference type="Proteomes" id="UP000053958">
    <property type="component" value="Unassembled WGS sequence"/>
</dbReference>
<name>A0A0F4YNK9_RASE3</name>
<dbReference type="InterPro" id="IPR053157">
    <property type="entry name" value="Sterol_Uptake_Regulator"/>
</dbReference>
<comment type="caution">
    <text evidence="7">The sequence shown here is derived from an EMBL/GenBank/DDBJ whole genome shotgun (WGS) entry which is preliminary data.</text>
</comment>
<dbReference type="Gene3D" id="4.10.240.10">
    <property type="entry name" value="Zn(2)-C6 fungal-type DNA-binding domain"/>
    <property type="match status" value="1"/>
</dbReference>
<dbReference type="GO" id="GO:0003677">
    <property type="term" value="F:DNA binding"/>
    <property type="evidence" value="ECO:0007669"/>
    <property type="project" value="UniProtKB-KW"/>
</dbReference>
<sequence length="331" mass="37571">MSPPLQEFSSVFLLAGDRLLEQVPDQNLESRRKRPHRKSRNGYLPCKRRRVKCDERFPSCSRCVKRGEKCWRPARCQSVSPTPSTSSSSSVPASMTPQILGSVSTKVNLLHMKLFHHFESFTYQTLSFTRQIWNEALKFSFEYEFLMHAILCISARHLAYLSPMEASYTTIARTHLSEALRLFREALSQPLTDANLDAILCTSALLHYEAWASTDFLSAENPDVAAGYDASKDQLFALRAGMVHIFISAMSLIPHKTSIFLAQMTYRPTSPIQDAIFALRRDPSPYEAFLNECYDNPERLKQRATATARHAEALSSLYCSELRGTQISHYG</sequence>
<dbReference type="STRING" id="1408163.A0A0F4YNK9"/>
<evidence type="ECO:0000313" key="8">
    <source>
        <dbReference type="Proteomes" id="UP000053958"/>
    </source>
</evidence>
<keyword evidence="2" id="KW-0238">DNA-binding</keyword>
<keyword evidence="8" id="KW-1185">Reference proteome</keyword>
<dbReference type="PANTHER" id="PTHR47784:SF5">
    <property type="entry name" value="STEROL UPTAKE CONTROL PROTEIN 2"/>
    <property type="match status" value="1"/>
</dbReference>
<dbReference type="Pfam" id="PF00172">
    <property type="entry name" value="Zn_clus"/>
    <property type="match status" value="1"/>
</dbReference>
<evidence type="ECO:0000313" key="7">
    <source>
        <dbReference type="EMBL" id="KKA19218.1"/>
    </source>
</evidence>
<evidence type="ECO:0000256" key="2">
    <source>
        <dbReference type="ARBA" id="ARBA00023125"/>
    </source>
</evidence>
<dbReference type="GeneID" id="25319111"/>
<feature type="region of interest" description="Disordered" evidence="5">
    <location>
        <begin position="75"/>
        <end position="94"/>
    </location>
</feature>
<dbReference type="CDD" id="cd00067">
    <property type="entry name" value="GAL4"/>
    <property type="match status" value="1"/>
</dbReference>
<organism evidence="7 8">
    <name type="scientific">Rasamsonia emersonii (strain ATCC 16479 / CBS 393.64 / IMI 116815)</name>
    <dbReference type="NCBI Taxonomy" id="1408163"/>
    <lineage>
        <taxon>Eukaryota</taxon>
        <taxon>Fungi</taxon>
        <taxon>Dikarya</taxon>
        <taxon>Ascomycota</taxon>
        <taxon>Pezizomycotina</taxon>
        <taxon>Eurotiomycetes</taxon>
        <taxon>Eurotiomycetidae</taxon>
        <taxon>Eurotiales</taxon>
        <taxon>Trichocomaceae</taxon>
        <taxon>Rasamsonia</taxon>
    </lineage>
</organism>
<dbReference type="InterPro" id="IPR001138">
    <property type="entry name" value="Zn2Cys6_DnaBD"/>
</dbReference>
<reference evidence="7 8" key="1">
    <citation type="submission" date="2015-04" db="EMBL/GenBank/DDBJ databases">
        <authorList>
            <person name="Heijne W.H."/>
            <person name="Fedorova N.D."/>
            <person name="Nierman W.C."/>
            <person name="Vollebregt A.W."/>
            <person name="Zhao Z."/>
            <person name="Wu L."/>
            <person name="Kumar M."/>
            <person name="Stam H."/>
            <person name="van den Berg M.A."/>
            <person name="Pel H.J."/>
        </authorList>
    </citation>
    <scope>NUCLEOTIDE SEQUENCE [LARGE SCALE GENOMIC DNA]</scope>
    <source>
        <strain evidence="7 8">CBS 393.64</strain>
    </source>
</reference>
<gene>
    <name evidence="7" type="ORF">T310_6829</name>
</gene>
<dbReference type="InterPro" id="IPR036864">
    <property type="entry name" value="Zn2-C6_fun-type_DNA-bd_sf"/>
</dbReference>
<protein>
    <recommendedName>
        <fullName evidence="6">Zn(2)-C6 fungal-type domain-containing protein</fullName>
    </recommendedName>
</protein>
<keyword evidence="4" id="KW-0539">Nucleus</keyword>
<dbReference type="Pfam" id="PF11951">
    <property type="entry name" value="Fungal_trans_2"/>
    <property type="match status" value="1"/>
</dbReference>
<evidence type="ECO:0000256" key="5">
    <source>
        <dbReference type="SAM" id="MobiDB-lite"/>
    </source>
</evidence>
<keyword evidence="3" id="KW-0804">Transcription</keyword>
<feature type="compositionally biased region" description="Low complexity" evidence="5">
    <location>
        <begin position="78"/>
        <end position="92"/>
    </location>
</feature>
<evidence type="ECO:0000256" key="4">
    <source>
        <dbReference type="ARBA" id="ARBA00023242"/>
    </source>
</evidence>
<dbReference type="AlphaFoldDB" id="A0A0F4YNK9"/>